<keyword evidence="4" id="KW-0862">Zinc</keyword>
<name>A0ABR4BWM0_9HELO</name>
<protein>
    <recommendedName>
        <fullName evidence="8">C2H2-type domain-containing protein</fullName>
    </recommendedName>
</protein>
<accession>A0ABR4BWM0</accession>
<feature type="domain" description="C2H2-type" evidence="8">
    <location>
        <begin position="124"/>
        <end position="149"/>
    </location>
</feature>
<keyword evidence="7" id="KW-0539">Nucleus</keyword>
<comment type="subcellular location">
    <subcellularLocation>
        <location evidence="1">Nucleus</location>
    </subcellularLocation>
</comment>
<evidence type="ECO:0000313" key="10">
    <source>
        <dbReference type="Proteomes" id="UP001595075"/>
    </source>
</evidence>
<dbReference type="InterPro" id="IPR051061">
    <property type="entry name" value="Zinc_finger_trans_reg"/>
</dbReference>
<feature type="domain" description="C2H2-type" evidence="8">
    <location>
        <begin position="194"/>
        <end position="220"/>
    </location>
</feature>
<evidence type="ECO:0000259" key="8">
    <source>
        <dbReference type="SMART" id="SM00355"/>
    </source>
</evidence>
<dbReference type="PANTHER" id="PTHR46179">
    <property type="entry name" value="ZINC FINGER PROTEIN"/>
    <property type="match status" value="1"/>
</dbReference>
<sequence length="376" mass="42395">MDHADLYSPGFNSLDCGFFKPSPFELHAYAELSFPEPEADFNEAVTKRSLSSSFASSVFPFGLLSPADSIQTDADINEEPFDYGHEFTRPVNEAEYHTFSHGTLSSSLGSPVSNFPEQEVGQLFSCKFPRCGSPPFKKMCDFKVHLKGHAHEVLDKWTGSQPRRCSWPSCPSKALFKSPRMLMTHLENIHISPLLCNYPNCTHRTPFRSNFDLKRHLRTHSGEQGRFQCPYLECEKDPKVFVRKDKWLNHLRSSHSGDTCPLNHCEAGSKEGFQSQAETVEHIKKLHGNFECGIGSCGSGSRSRFTEFELLKHLEITHGLQYADIASARNVAKLASDRTVRSKDVPECDDCSCCRKHVREFDPASGYGFHGSQFIR</sequence>
<evidence type="ECO:0000256" key="1">
    <source>
        <dbReference type="ARBA" id="ARBA00004123"/>
    </source>
</evidence>
<keyword evidence="5" id="KW-0805">Transcription regulation</keyword>
<dbReference type="SMART" id="SM00355">
    <property type="entry name" value="ZnF_C2H2"/>
    <property type="match status" value="5"/>
</dbReference>
<dbReference type="InterPro" id="IPR013087">
    <property type="entry name" value="Znf_C2H2_type"/>
</dbReference>
<feature type="domain" description="C2H2-type" evidence="8">
    <location>
        <begin position="227"/>
        <end position="255"/>
    </location>
</feature>
<evidence type="ECO:0000256" key="4">
    <source>
        <dbReference type="ARBA" id="ARBA00022833"/>
    </source>
</evidence>
<dbReference type="Gene3D" id="3.30.160.60">
    <property type="entry name" value="Classic Zinc Finger"/>
    <property type="match status" value="1"/>
</dbReference>
<evidence type="ECO:0000256" key="2">
    <source>
        <dbReference type="ARBA" id="ARBA00022723"/>
    </source>
</evidence>
<comment type="caution">
    <text evidence="9">The sequence shown here is derived from an EMBL/GenBank/DDBJ whole genome shotgun (WGS) entry which is preliminary data.</text>
</comment>
<keyword evidence="2" id="KW-0479">Metal-binding</keyword>
<evidence type="ECO:0000256" key="7">
    <source>
        <dbReference type="ARBA" id="ARBA00023242"/>
    </source>
</evidence>
<dbReference type="EMBL" id="JAZHXI010000018">
    <property type="protein sequence ID" value="KAL2061742.1"/>
    <property type="molecule type" value="Genomic_DNA"/>
</dbReference>
<evidence type="ECO:0000256" key="6">
    <source>
        <dbReference type="ARBA" id="ARBA00023163"/>
    </source>
</evidence>
<dbReference type="Proteomes" id="UP001595075">
    <property type="component" value="Unassembled WGS sequence"/>
</dbReference>
<keyword evidence="10" id="KW-1185">Reference proteome</keyword>
<feature type="domain" description="C2H2-type" evidence="8">
    <location>
        <begin position="163"/>
        <end position="190"/>
    </location>
</feature>
<keyword evidence="6" id="KW-0804">Transcription</keyword>
<proteinExistence type="predicted"/>
<feature type="domain" description="C2H2-type" evidence="8">
    <location>
        <begin position="290"/>
        <end position="318"/>
    </location>
</feature>
<gene>
    <name evidence="9" type="ORF">VTL71DRAFT_7120</name>
</gene>
<evidence type="ECO:0000256" key="3">
    <source>
        <dbReference type="ARBA" id="ARBA00022771"/>
    </source>
</evidence>
<evidence type="ECO:0000313" key="9">
    <source>
        <dbReference type="EMBL" id="KAL2061742.1"/>
    </source>
</evidence>
<evidence type="ECO:0000256" key="5">
    <source>
        <dbReference type="ARBA" id="ARBA00023015"/>
    </source>
</evidence>
<keyword evidence="3" id="KW-0863">Zinc-finger</keyword>
<reference evidence="9 10" key="1">
    <citation type="journal article" date="2024" name="Commun. Biol.">
        <title>Comparative genomic analysis of thermophilic fungi reveals convergent evolutionary adaptations and gene losses.</title>
        <authorList>
            <person name="Steindorff A.S."/>
            <person name="Aguilar-Pontes M.V."/>
            <person name="Robinson A.J."/>
            <person name="Andreopoulos B."/>
            <person name="LaButti K."/>
            <person name="Kuo A."/>
            <person name="Mondo S."/>
            <person name="Riley R."/>
            <person name="Otillar R."/>
            <person name="Haridas S."/>
            <person name="Lipzen A."/>
            <person name="Grimwood J."/>
            <person name="Schmutz J."/>
            <person name="Clum A."/>
            <person name="Reid I.D."/>
            <person name="Moisan M.C."/>
            <person name="Butler G."/>
            <person name="Nguyen T.T.M."/>
            <person name="Dewar K."/>
            <person name="Conant G."/>
            <person name="Drula E."/>
            <person name="Henrissat B."/>
            <person name="Hansel C."/>
            <person name="Singer S."/>
            <person name="Hutchinson M.I."/>
            <person name="de Vries R.P."/>
            <person name="Natvig D.O."/>
            <person name="Powell A.J."/>
            <person name="Tsang A."/>
            <person name="Grigoriev I.V."/>
        </authorList>
    </citation>
    <scope>NUCLEOTIDE SEQUENCE [LARGE SCALE GENOMIC DNA]</scope>
    <source>
        <strain evidence="9 10">CBS 494.80</strain>
    </source>
</reference>
<organism evidence="9 10">
    <name type="scientific">Oculimacula yallundae</name>
    <dbReference type="NCBI Taxonomy" id="86028"/>
    <lineage>
        <taxon>Eukaryota</taxon>
        <taxon>Fungi</taxon>
        <taxon>Dikarya</taxon>
        <taxon>Ascomycota</taxon>
        <taxon>Pezizomycotina</taxon>
        <taxon>Leotiomycetes</taxon>
        <taxon>Helotiales</taxon>
        <taxon>Ploettnerulaceae</taxon>
        <taxon>Oculimacula</taxon>
    </lineage>
</organism>
<dbReference type="PANTHER" id="PTHR46179:SF13">
    <property type="entry name" value="C2H2-TYPE DOMAIN-CONTAINING PROTEIN"/>
    <property type="match status" value="1"/>
</dbReference>